<comment type="caution">
    <text evidence="2">The sequence shown here is derived from an EMBL/GenBank/DDBJ whole genome shotgun (WGS) entry which is preliminary data.</text>
</comment>
<sequence length="408" mass="47310">MTLLTCNDAVEPFPGAEASTEELVRYYFNMSFNYHDICGFLLFVHHIVVSRTTVKRILRRLKARRYGIESPLEEIVLKIIEQHAMGHIDLGYKSMWKHLITQCGIKVRQETVRIALKAIDPRGVELRSRNLLRRRRYISQGPSFIFHVDGYDKLKPFGIAIHGAIDGFSRKILWLKAGPSNNNPRIIARYFIDCLKEMNAIPRMVRSDAGSENVIIRDIQVALRSFHHDNMSGENSFTVGRSTANQRIEMVWSFLKRSFTQFWRNIFKDMIDLNLFNNADNLHIQCIRFCFLPVIQMHLDRFRQTWNVHRIRSEPNREVPTGIPNVMFYQPLRYGARDCSCHLACNIAVLDDIADSYTEANPQYGCSREFRDLLELVNGQNLHESDLPASPNDAKVLFIEMVSLLDSM</sequence>
<accession>A0A210PPH3</accession>
<dbReference type="EMBL" id="NEDP02005569">
    <property type="protein sequence ID" value="OWF38346.1"/>
    <property type="molecule type" value="Genomic_DNA"/>
</dbReference>
<protein>
    <recommendedName>
        <fullName evidence="1">Integrase core domain-containing protein</fullName>
    </recommendedName>
</protein>
<evidence type="ECO:0000313" key="2">
    <source>
        <dbReference type="EMBL" id="OWF38346.1"/>
    </source>
</evidence>
<evidence type="ECO:0000313" key="3">
    <source>
        <dbReference type="Proteomes" id="UP000242188"/>
    </source>
</evidence>
<reference evidence="2 3" key="1">
    <citation type="journal article" date="2017" name="Nat. Ecol. Evol.">
        <title>Scallop genome provides insights into evolution of bilaterian karyotype and development.</title>
        <authorList>
            <person name="Wang S."/>
            <person name="Zhang J."/>
            <person name="Jiao W."/>
            <person name="Li J."/>
            <person name="Xun X."/>
            <person name="Sun Y."/>
            <person name="Guo X."/>
            <person name="Huan P."/>
            <person name="Dong B."/>
            <person name="Zhang L."/>
            <person name="Hu X."/>
            <person name="Sun X."/>
            <person name="Wang J."/>
            <person name="Zhao C."/>
            <person name="Wang Y."/>
            <person name="Wang D."/>
            <person name="Huang X."/>
            <person name="Wang R."/>
            <person name="Lv J."/>
            <person name="Li Y."/>
            <person name="Zhang Z."/>
            <person name="Liu B."/>
            <person name="Lu W."/>
            <person name="Hui Y."/>
            <person name="Liang J."/>
            <person name="Zhou Z."/>
            <person name="Hou R."/>
            <person name="Li X."/>
            <person name="Liu Y."/>
            <person name="Li H."/>
            <person name="Ning X."/>
            <person name="Lin Y."/>
            <person name="Zhao L."/>
            <person name="Xing Q."/>
            <person name="Dou J."/>
            <person name="Li Y."/>
            <person name="Mao J."/>
            <person name="Guo H."/>
            <person name="Dou H."/>
            <person name="Li T."/>
            <person name="Mu C."/>
            <person name="Jiang W."/>
            <person name="Fu Q."/>
            <person name="Fu X."/>
            <person name="Miao Y."/>
            <person name="Liu J."/>
            <person name="Yu Q."/>
            <person name="Li R."/>
            <person name="Liao H."/>
            <person name="Li X."/>
            <person name="Kong Y."/>
            <person name="Jiang Z."/>
            <person name="Chourrout D."/>
            <person name="Li R."/>
            <person name="Bao Z."/>
        </authorList>
    </citation>
    <scope>NUCLEOTIDE SEQUENCE [LARGE SCALE GENOMIC DNA]</scope>
    <source>
        <strain evidence="2 3">PY_sf001</strain>
    </source>
</reference>
<gene>
    <name evidence="2" type="ORF">KP79_PYT17267</name>
</gene>
<organism evidence="2 3">
    <name type="scientific">Mizuhopecten yessoensis</name>
    <name type="common">Japanese scallop</name>
    <name type="synonym">Patinopecten yessoensis</name>
    <dbReference type="NCBI Taxonomy" id="6573"/>
    <lineage>
        <taxon>Eukaryota</taxon>
        <taxon>Metazoa</taxon>
        <taxon>Spiralia</taxon>
        <taxon>Lophotrochozoa</taxon>
        <taxon>Mollusca</taxon>
        <taxon>Bivalvia</taxon>
        <taxon>Autobranchia</taxon>
        <taxon>Pteriomorphia</taxon>
        <taxon>Pectinida</taxon>
        <taxon>Pectinoidea</taxon>
        <taxon>Pectinidae</taxon>
        <taxon>Mizuhopecten</taxon>
    </lineage>
</organism>
<evidence type="ECO:0000259" key="1">
    <source>
        <dbReference type="Pfam" id="PF24764"/>
    </source>
</evidence>
<dbReference type="AlphaFoldDB" id="A0A210PPH3"/>
<dbReference type="PANTHER" id="PTHR46791">
    <property type="entry name" value="EXPRESSED PROTEIN"/>
    <property type="match status" value="1"/>
</dbReference>
<dbReference type="Pfam" id="PF24764">
    <property type="entry name" value="rva_4"/>
    <property type="match status" value="1"/>
</dbReference>
<dbReference type="InterPro" id="IPR058913">
    <property type="entry name" value="Integrase_dom_put"/>
</dbReference>
<name>A0A210PPH3_MIZYE</name>
<dbReference type="OrthoDB" id="8866860at2759"/>
<proteinExistence type="predicted"/>
<dbReference type="PANTHER" id="PTHR46791:SF13">
    <property type="entry name" value="CLR5 DOMAIN-CONTAINING PROTEIN"/>
    <property type="match status" value="1"/>
</dbReference>
<keyword evidence="3" id="KW-1185">Reference proteome</keyword>
<feature type="domain" description="Integrase core" evidence="1">
    <location>
        <begin position="139"/>
        <end position="317"/>
    </location>
</feature>
<dbReference type="Proteomes" id="UP000242188">
    <property type="component" value="Unassembled WGS sequence"/>
</dbReference>